<protein>
    <submittedName>
        <fullName evidence="1">Uncharacterized protein</fullName>
    </submittedName>
</protein>
<name>A0A1W1D9G3_9ZZZZ</name>
<dbReference type="AlphaFoldDB" id="A0A1W1D9G3"/>
<gene>
    <name evidence="1" type="ORF">MNB_SUP05-4-207</name>
</gene>
<proteinExistence type="predicted"/>
<sequence>MLFCATAQSNTQHPGLTSNYDNVLQANIDDLNLSDTGITKKQLRGLWPHYLSPSRTLIDLGNIKTPVHTRFVNAGHYFSDQLIYGKDSKSIYELDVYVAKDQLTRIISQNLIVCEYKINLDSYYGNKHFDNLDKIKNDYLDYASDTGANARSFIDQEYLQGYVSDKNGYNDGLIHVLINNRVLSLLASDCTKMVGKEQIIKDLTEWGKLLIKANQ</sequence>
<accession>A0A1W1D9G3</accession>
<dbReference type="EMBL" id="FPHR01000019">
    <property type="protein sequence ID" value="SFV77253.1"/>
    <property type="molecule type" value="Genomic_DNA"/>
</dbReference>
<evidence type="ECO:0000313" key="1">
    <source>
        <dbReference type="EMBL" id="SFV77253.1"/>
    </source>
</evidence>
<organism evidence="1">
    <name type="scientific">hydrothermal vent metagenome</name>
    <dbReference type="NCBI Taxonomy" id="652676"/>
    <lineage>
        <taxon>unclassified sequences</taxon>
        <taxon>metagenomes</taxon>
        <taxon>ecological metagenomes</taxon>
    </lineage>
</organism>
<reference evidence="1" key="1">
    <citation type="submission" date="2016-10" db="EMBL/GenBank/DDBJ databases">
        <authorList>
            <person name="de Groot N.N."/>
        </authorList>
    </citation>
    <scope>NUCLEOTIDE SEQUENCE</scope>
</reference>